<accession>A0A177AYK8</accession>
<organism evidence="2 3">
    <name type="scientific">Intoshia linei</name>
    <dbReference type="NCBI Taxonomy" id="1819745"/>
    <lineage>
        <taxon>Eukaryota</taxon>
        <taxon>Metazoa</taxon>
        <taxon>Spiralia</taxon>
        <taxon>Lophotrochozoa</taxon>
        <taxon>Mesozoa</taxon>
        <taxon>Orthonectida</taxon>
        <taxon>Rhopaluridae</taxon>
        <taxon>Intoshia</taxon>
    </lineage>
</organism>
<sequence length="118" mass="14056">MKRLKQNKIHKRLHKKSTKITRGQLNKKDVINISKSLLKIETLHMKETENCQKYYTRKQNTTAPYLFNVLRFRAEKIEKHKYGDIRFFAEIDNARFKVMIVKNQNNDVSIDGNDDNMG</sequence>
<dbReference type="AlphaFoldDB" id="A0A177AYK8"/>
<gene>
    <name evidence="2" type="ORF">A3Q56_05143</name>
</gene>
<keyword evidence="3" id="KW-1185">Reference proteome</keyword>
<dbReference type="EMBL" id="LWCA01000742">
    <property type="protein sequence ID" value="OAF67117.1"/>
    <property type="molecule type" value="Genomic_DNA"/>
</dbReference>
<reference evidence="2 3" key="1">
    <citation type="submission" date="2016-04" db="EMBL/GenBank/DDBJ databases">
        <title>The genome of Intoshia linei affirms orthonectids as highly simplified spiralians.</title>
        <authorList>
            <person name="Mikhailov K.V."/>
            <person name="Slusarev G.S."/>
            <person name="Nikitin M.A."/>
            <person name="Logacheva M.D."/>
            <person name="Penin A."/>
            <person name="Aleoshin V."/>
            <person name="Panchin Y.V."/>
        </authorList>
    </citation>
    <scope>NUCLEOTIDE SEQUENCE [LARGE SCALE GENOMIC DNA]</scope>
    <source>
        <strain evidence="2">Intl2013</strain>
        <tissue evidence="2">Whole animal</tissue>
    </source>
</reference>
<feature type="compositionally biased region" description="Basic residues" evidence="1">
    <location>
        <begin position="1"/>
        <end position="19"/>
    </location>
</feature>
<proteinExistence type="predicted"/>
<comment type="caution">
    <text evidence="2">The sequence shown here is derived from an EMBL/GenBank/DDBJ whole genome shotgun (WGS) entry which is preliminary data.</text>
</comment>
<evidence type="ECO:0000313" key="3">
    <source>
        <dbReference type="Proteomes" id="UP000078046"/>
    </source>
</evidence>
<evidence type="ECO:0000313" key="2">
    <source>
        <dbReference type="EMBL" id="OAF67117.1"/>
    </source>
</evidence>
<name>A0A177AYK8_9BILA</name>
<protein>
    <submittedName>
        <fullName evidence="2">Uncharacterized protein</fullName>
    </submittedName>
</protein>
<feature type="region of interest" description="Disordered" evidence="1">
    <location>
        <begin position="1"/>
        <end position="21"/>
    </location>
</feature>
<evidence type="ECO:0000256" key="1">
    <source>
        <dbReference type="SAM" id="MobiDB-lite"/>
    </source>
</evidence>
<dbReference type="Proteomes" id="UP000078046">
    <property type="component" value="Unassembled WGS sequence"/>
</dbReference>